<evidence type="ECO:0000256" key="7">
    <source>
        <dbReference type="SAM" id="Phobius"/>
    </source>
</evidence>
<feature type="region of interest" description="Disordered" evidence="6">
    <location>
        <begin position="70"/>
        <end position="89"/>
    </location>
</feature>
<proteinExistence type="predicted"/>
<dbReference type="Pfam" id="PF13396">
    <property type="entry name" value="PLDc_N"/>
    <property type="match status" value="1"/>
</dbReference>
<keyword evidence="4 7" id="KW-1133">Transmembrane helix</keyword>
<reference evidence="10" key="1">
    <citation type="submission" date="2016-10" db="EMBL/GenBank/DDBJ databases">
        <authorList>
            <person name="Varghese N."/>
            <person name="Submissions S."/>
        </authorList>
    </citation>
    <scope>NUCLEOTIDE SEQUENCE [LARGE SCALE GENOMIC DNA]</scope>
    <source>
        <strain evidence="10">CL127</strain>
    </source>
</reference>
<keyword evidence="5 7" id="KW-0472">Membrane</keyword>
<organism evidence="9 10">
    <name type="scientific">Microbacterium azadirachtae</name>
    <dbReference type="NCBI Taxonomy" id="582680"/>
    <lineage>
        <taxon>Bacteria</taxon>
        <taxon>Bacillati</taxon>
        <taxon>Actinomycetota</taxon>
        <taxon>Actinomycetes</taxon>
        <taxon>Micrococcales</taxon>
        <taxon>Microbacteriaceae</taxon>
        <taxon>Microbacterium</taxon>
    </lineage>
</organism>
<feature type="domain" description="Cardiolipin synthase N-terminal" evidence="8">
    <location>
        <begin position="14"/>
        <end position="59"/>
    </location>
</feature>
<dbReference type="GO" id="GO:0005886">
    <property type="term" value="C:plasma membrane"/>
    <property type="evidence" value="ECO:0007669"/>
    <property type="project" value="UniProtKB-SubCell"/>
</dbReference>
<accession>A0A1I6JDC0</accession>
<dbReference type="AlphaFoldDB" id="A0A1I6JDC0"/>
<keyword evidence="2" id="KW-1003">Cell membrane</keyword>
<comment type="subcellular location">
    <subcellularLocation>
        <location evidence="1">Cell membrane</location>
        <topology evidence="1">Multi-pass membrane protein</topology>
    </subcellularLocation>
</comment>
<evidence type="ECO:0000256" key="2">
    <source>
        <dbReference type="ARBA" id="ARBA00022475"/>
    </source>
</evidence>
<name>A0A1I6JDC0_9MICO</name>
<protein>
    <submittedName>
        <fullName evidence="9">Phospholipase_D-nuclease N-terminal</fullName>
    </submittedName>
</protein>
<evidence type="ECO:0000313" key="10">
    <source>
        <dbReference type="Proteomes" id="UP000198877"/>
    </source>
</evidence>
<evidence type="ECO:0000256" key="5">
    <source>
        <dbReference type="ARBA" id="ARBA00023136"/>
    </source>
</evidence>
<dbReference type="RefSeq" id="WP_091742265.1">
    <property type="nucleotide sequence ID" value="NZ_FOYR01000005.1"/>
</dbReference>
<dbReference type="EMBL" id="FOYR01000005">
    <property type="protein sequence ID" value="SFR76961.1"/>
    <property type="molecule type" value="Genomic_DNA"/>
</dbReference>
<gene>
    <name evidence="9" type="ORF">SAMN04488591_3480</name>
</gene>
<evidence type="ECO:0000256" key="1">
    <source>
        <dbReference type="ARBA" id="ARBA00004651"/>
    </source>
</evidence>
<evidence type="ECO:0000259" key="8">
    <source>
        <dbReference type="Pfam" id="PF13396"/>
    </source>
</evidence>
<dbReference type="Proteomes" id="UP000198877">
    <property type="component" value="Unassembled WGS sequence"/>
</dbReference>
<sequence length="122" mass="13333">MARFLVIGGFLAAVFWVFSIVDCIVQPASRHRGVSKGVWIAIVVVIPVIGGVLWFAIGRTRRGHSAADERYLPLDDGDPGHANAGSARRISEAEQERLIKELQDELARLDERGDTDSPGSRP</sequence>
<evidence type="ECO:0000313" key="9">
    <source>
        <dbReference type="EMBL" id="SFR76961.1"/>
    </source>
</evidence>
<dbReference type="InterPro" id="IPR027379">
    <property type="entry name" value="CLS_N"/>
</dbReference>
<evidence type="ECO:0000256" key="6">
    <source>
        <dbReference type="SAM" id="MobiDB-lite"/>
    </source>
</evidence>
<feature type="transmembrane region" description="Helical" evidence="7">
    <location>
        <begin position="39"/>
        <end position="57"/>
    </location>
</feature>
<evidence type="ECO:0000256" key="4">
    <source>
        <dbReference type="ARBA" id="ARBA00022989"/>
    </source>
</evidence>
<evidence type="ECO:0000256" key="3">
    <source>
        <dbReference type="ARBA" id="ARBA00022692"/>
    </source>
</evidence>
<keyword evidence="3 7" id="KW-0812">Transmembrane</keyword>